<feature type="transmembrane region" description="Helical" evidence="7">
    <location>
        <begin position="333"/>
        <end position="357"/>
    </location>
</feature>
<evidence type="ECO:0000256" key="7">
    <source>
        <dbReference type="RuleBase" id="RU368066"/>
    </source>
</evidence>
<dbReference type="Pfam" id="PF04515">
    <property type="entry name" value="Choline_transpo"/>
    <property type="match status" value="2"/>
</dbReference>
<feature type="region of interest" description="Disordered" evidence="8">
    <location>
        <begin position="1"/>
        <end position="26"/>
    </location>
</feature>
<evidence type="ECO:0000256" key="4">
    <source>
        <dbReference type="ARBA" id="ARBA00022989"/>
    </source>
</evidence>
<protein>
    <recommendedName>
        <fullName evidence="7">Choline transporter-like protein</fullName>
    </recommendedName>
</protein>
<dbReference type="EMBL" id="LVLJ01003965">
    <property type="protein sequence ID" value="OAE18975.1"/>
    <property type="molecule type" value="Genomic_DNA"/>
</dbReference>
<dbReference type="PANTHER" id="PTHR12385">
    <property type="entry name" value="CHOLINE TRANSPORTER-LIKE (SLC FAMILY 44)"/>
    <property type="match status" value="1"/>
</dbReference>
<evidence type="ECO:0000256" key="6">
    <source>
        <dbReference type="ARBA" id="ARBA00023180"/>
    </source>
</evidence>
<dbReference type="GO" id="GO:0022857">
    <property type="term" value="F:transmembrane transporter activity"/>
    <property type="evidence" value="ECO:0007669"/>
    <property type="project" value="UniProtKB-UniRule"/>
</dbReference>
<dbReference type="GO" id="GO:0005886">
    <property type="term" value="C:plasma membrane"/>
    <property type="evidence" value="ECO:0007669"/>
    <property type="project" value="UniProtKB-SubCell"/>
</dbReference>
<feature type="transmembrane region" description="Helical" evidence="7">
    <location>
        <begin position="246"/>
        <end position="269"/>
    </location>
</feature>
<evidence type="ECO:0000256" key="2">
    <source>
        <dbReference type="ARBA" id="ARBA00007168"/>
    </source>
</evidence>
<name>A0A176VGE4_MARPO</name>
<evidence type="ECO:0000256" key="8">
    <source>
        <dbReference type="SAM" id="MobiDB-lite"/>
    </source>
</evidence>
<evidence type="ECO:0000313" key="10">
    <source>
        <dbReference type="Proteomes" id="UP000077202"/>
    </source>
</evidence>
<dbReference type="InterPro" id="IPR007603">
    <property type="entry name" value="Choline_transptr-like"/>
</dbReference>
<feature type="transmembrane region" description="Helical" evidence="7">
    <location>
        <begin position="275"/>
        <end position="297"/>
    </location>
</feature>
<proteinExistence type="inferred from homology"/>
<keyword evidence="10" id="KW-1185">Reference proteome</keyword>
<feature type="transmembrane region" description="Helical" evidence="7">
    <location>
        <begin position="48"/>
        <end position="69"/>
    </location>
</feature>
<feature type="transmembrane region" description="Helical" evidence="7">
    <location>
        <begin position="377"/>
        <end position="397"/>
    </location>
</feature>
<keyword evidence="6" id="KW-0325">Glycoprotein</keyword>
<gene>
    <name evidence="9" type="ORF">AXG93_461s1160</name>
</gene>
<sequence>MGRKGSSPGPTGAIIGGMEMSDRGSPLPMGEMTVQKPRIKTERHCRDIPFLILFGLFWLGMVANSGFGWNQGNPRRLLYGLDYKGQLCEGDFDVKYWMNPNQVYDSGVVDNPFNIKDARAICLKSCPSTSANGTLGWVCDYPEGPITLTKTEWADRTYDYFDTLSAELKNTSLNLLGPCYPVLFNSSNFFWSCQLTASPSNESLAQWTSLGGVSVNQGEFIVKAIQDLLSAPGEIFKRYIADLENAWPVLVVCGGIAPLLLSIVWLVVIRLFAGVVTWITIIVLNFATIAVTVYLYIKAGWIGTDAISAVIGSDAVDTLALETSHSMQNHLKIVAVVMTIISVIIVLITVVLIKRVFMAVAVLKVASKAIGAIPSLMIYPVFPALVLLFFFVYWMLLPTFPVLSSTKRLLRYSLGSVAIGSFLVAVIQMIRFILEFIRNKLKAVEAAPGGCLISILCCCAQCCLGCIEWTLKFINRNAYIVIAIKGKGFFRAAAKASGLIINNILRVGTVNVLGDFVLFLGKACVSVAGAFFAFLMLDQHRYKSGSNKVSSPLFPVLFCWIFGYSIASMFFGVVEMAIDTILLSFCIDCEENNGNARFAPPLLMDTLGRHARYEEERKSARRG</sequence>
<evidence type="ECO:0000256" key="1">
    <source>
        <dbReference type="ARBA" id="ARBA00004141"/>
    </source>
</evidence>
<feature type="transmembrane region" description="Helical" evidence="7">
    <location>
        <begin position="409"/>
        <end position="434"/>
    </location>
</feature>
<comment type="subcellular location">
    <subcellularLocation>
        <location evidence="7">Cell membrane</location>
        <topology evidence="7">Multi-pass membrane protein</topology>
    </subcellularLocation>
    <subcellularLocation>
        <location evidence="1">Membrane</location>
        <topology evidence="1">Multi-pass membrane protein</topology>
    </subcellularLocation>
</comment>
<evidence type="ECO:0000256" key="3">
    <source>
        <dbReference type="ARBA" id="ARBA00022692"/>
    </source>
</evidence>
<feature type="transmembrane region" description="Helical" evidence="7">
    <location>
        <begin position="517"/>
        <end position="537"/>
    </location>
</feature>
<comment type="similarity">
    <text evidence="2 7">Belongs to the CTL (choline transporter-like) family.</text>
</comment>
<keyword evidence="3 7" id="KW-0812">Transmembrane</keyword>
<comment type="caution">
    <text evidence="9">The sequence shown here is derived from an EMBL/GenBank/DDBJ whole genome shotgun (WGS) entry which is preliminary data.</text>
</comment>
<keyword evidence="5 7" id="KW-0472">Membrane</keyword>
<accession>A0A176VGE4</accession>
<comment type="function">
    <text evidence="7">Choline transporter.</text>
</comment>
<organism evidence="9 10">
    <name type="scientific">Marchantia polymorpha subsp. ruderalis</name>
    <dbReference type="NCBI Taxonomy" id="1480154"/>
    <lineage>
        <taxon>Eukaryota</taxon>
        <taxon>Viridiplantae</taxon>
        <taxon>Streptophyta</taxon>
        <taxon>Embryophyta</taxon>
        <taxon>Marchantiophyta</taxon>
        <taxon>Marchantiopsida</taxon>
        <taxon>Marchantiidae</taxon>
        <taxon>Marchantiales</taxon>
        <taxon>Marchantiaceae</taxon>
        <taxon>Marchantia</taxon>
    </lineage>
</organism>
<keyword evidence="4 7" id="KW-1133">Transmembrane helix</keyword>
<feature type="transmembrane region" description="Helical" evidence="7">
    <location>
        <begin position="549"/>
        <end position="574"/>
    </location>
</feature>
<reference evidence="9" key="1">
    <citation type="submission" date="2016-03" db="EMBL/GenBank/DDBJ databases">
        <title>Mechanisms controlling the formation of the plant cell surface in tip-growing cells are functionally conserved among land plants.</title>
        <authorList>
            <person name="Honkanen S."/>
            <person name="Jones V.A."/>
            <person name="Morieri G."/>
            <person name="Champion C."/>
            <person name="Hetherington A.J."/>
            <person name="Kelly S."/>
            <person name="Saint-Marcoux D."/>
            <person name="Proust H."/>
            <person name="Prescott H."/>
            <person name="Dolan L."/>
        </authorList>
    </citation>
    <scope>NUCLEOTIDE SEQUENCE [LARGE SCALE GENOMIC DNA]</scope>
    <source>
        <tissue evidence="9">Whole gametophyte</tissue>
    </source>
</reference>
<evidence type="ECO:0000313" key="9">
    <source>
        <dbReference type="EMBL" id="OAE18975.1"/>
    </source>
</evidence>
<dbReference type="Proteomes" id="UP000077202">
    <property type="component" value="Unassembled WGS sequence"/>
</dbReference>
<evidence type="ECO:0000256" key="5">
    <source>
        <dbReference type="ARBA" id="ARBA00023136"/>
    </source>
</evidence>
<dbReference type="AlphaFoldDB" id="A0A176VGE4"/>
<dbReference type="PANTHER" id="PTHR12385:SF14">
    <property type="entry name" value="CHOLINE TRANSPORTER-LIKE 2"/>
    <property type="match status" value="1"/>
</dbReference>